<evidence type="ECO:0000313" key="5">
    <source>
        <dbReference type="Proteomes" id="UP000050277"/>
    </source>
</evidence>
<dbReference type="OrthoDB" id="152713at2"/>
<keyword evidence="2" id="KW-0812">Transmembrane</keyword>
<dbReference type="CDD" id="cd00143">
    <property type="entry name" value="PP2Cc"/>
    <property type="match status" value="1"/>
</dbReference>
<feature type="compositionally biased region" description="Pro residues" evidence="1">
    <location>
        <begin position="390"/>
        <end position="400"/>
    </location>
</feature>
<dbReference type="STRING" id="70996.SE18_05710"/>
<dbReference type="PANTHER" id="PTHR47992">
    <property type="entry name" value="PROTEIN PHOSPHATASE"/>
    <property type="match status" value="1"/>
</dbReference>
<keyword evidence="2" id="KW-0472">Membrane</keyword>
<dbReference type="RefSeq" id="WP_054533465.1">
    <property type="nucleotide sequence ID" value="NZ_LGKP01000011.1"/>
</dbReference>
<gene>
    <name evidence="4" type="ORF">SE18_05710</name>
</gene>
<accession>A0A0N8GSY3</accession>
<feature type="transmembrane region" description="Helical" evidence="2">
    <location>
        <begin position="279"/>
        <end position="304"/>
    </location>
</feature>
<dbReference type="InterPro" id="IPR015655">
    <property type="entry name" value="PP2C"/>
</dbReference>
<feature type="compositionally biased region" description="Pro residues" evidence="1">
    <location>
        <begin position="513"/>
        <end position="528"/>
    </location>
</feature>
<feature type="compositionally biased region" description="Pro residues" evidence="1">
    <location>
        <begin position="488"/>
        <end position="498"/>
    </location>
</feature>
<dbReference type="AlphaFoldDB" id="A0A0N8GSY3"/>
<dbReference type="InterPro" id="IPR036457">
    <property type="entry name" value="PPM-type-like_dom_sf"/>
</dbReference>
<dbReference type="Gene3D" id="3.60.40.10">
    <property type="entry name" value="PPM-type phosphatase domain"/>
    <property type="match status" value="1"/>
</dbReference>
<organism evidence="4 5">
    <name type="scientific">Herpetosiphon geysericola</name>
    <dbReference type="NCBI Taxonomy" id="70996"/>
    <lineage>
        <taxon>Bacteria</taxon>
        <taxon>Bacillati</taxon>
        <taxon>Chloroflexota</taxon>
        <taxon>Chloroflexia</taxon>
        <taxon>Herpetosiphonales</taxon>
        <taxon>Herpetosiphonaceae</taxon>
        <taxon>Herpetosiphon</taxon>
    </lineage>
</organism>
<dbReference type="InterPro" id="IPR001932">
    <property type="entry name" value="PPM-type_phosphatase-like_dom"/>
</dbReference>
<dbReference type="EMBL" id="LGKP01000011">
    <property type="protein sequence ID" value="KPL90578.1"/>
    <property type="molecule type" value="Genomic_DNA"/>
</dbReference>
<protein>
    <recommendedName>
        <fullName evidence="3">PPM-type phosphatase domain-containing protein</fullName>
    </recommendedName>
</protein>
<feature type="compositionally biased region" description="Pro residues" evidence="1">
    <location>
        <begin position="407"/>
        <end position="420"/>
    </location>
</feature>
<dbReference type="SUPFAM" id="SSF103647">
    <property type="entry name" value="TSP type-3 repeat"/>
    <property type="match status" value="1"/>
</dbReference>
<evidence type="ECO:0000259" key="3">
    <source>
        <dbReference type="PROSITE" id="PS51746"/>
    </source>
</evidence>
<feature type="compositionally biased region" description="Polar residues" evidence="1">
    <location>
        <begin position="356"/>
        <end position="382"/>
    </location>
</feature>
<keyword evidence="5" id="KW-1185">Reference proteome</keyword>
<name>A0A0N8GSY3_9CHLR</name>
<evidence type="ECO:0000256" key="2">
    <source>
        <dbReference type="SAM" id="Phobius"/>
    </source>
</evidence>
<sequence>MSQAANLPNLVVYGQSDVGRQRNNNEDNLAWRHADERSVGTKFVNGVTELFAKIRGGGATGFSVKIDHKLLASHGRLYVVADGVGGNDDGELASRAVVEYTTKFFYNSDPKSYTNKQEQLNAAIQYATKMVYKEAGNTNRASTLVLALVWDEGSLRKIIFSNVGDSKGYLFRANNTEYDRAVQTKDHVNAMNKSLWQSMGDPEVTPHFSDELVLGKDDVIVLCSDGLSDGVQAEEIGKIATQNAPQNATTELISLANERGGHDNITNVVVRNGPAPIQWGALGGILGVILLVAALLGGIVFMGGDEVNPNGSGRNAVVIPTRPVIKLDDGSFATVTLPAETATAEALLIQQATENPVPTDTLGPQATSAPGTNPTARPQATNPPAVIQPTNPPAVQPTNPPVVAQPTNPPAVQPTNPPAPSDRDGDGFVDDIDACPDVAGPNNGCPAPVEPTAPPAVADSDGDTIPDDRDACPNEPGDPSRNGCPKPVEAPPTNTPRPEPTERPTDVPQPTKETPPTPKPNVPPTPGP</sequence>
<dbReference type="SMART" id="SM00331">
    <property type="entry name" value="PP2C_SIG"/>
    <property type="match status" value="1"/>
</dbReference>
<dbReference type="InterPro" id="IPR028974">
    <property type="entry name" value="TSP_type-3_rpt"/>
</dbReference>
<dbReference type="SMART" id="SM00332">
    <property type="entry name" value="PP2Cc"/>
    <property type="match status" value="1"/>
</dbReference>
<dbReference type="SUPFAM" id="SSF81606">
    <property type="entry name" value="PP2C-like"/>
    <property type="match status" value="1"/>
</dbReference>
<dbReference type="Proteomes" id="UP000050277">
    <property type="component" value="Unassembled WGS sequence"/>
</dbReference>
<comment type="caution">
    <text evidence="4">The sequence shown here is derived from an EMBL/GenBank/DDBJ whole genome shotgun (WGS) entry which is preliminary data.</text>
</comment>
<feature type="region of interest" description="Disordered" evidence="1">
    <location>
        <begin position="356"/>
        <end position="528"/>
    </location>
</feature>
<dbReference type="GO" id="GO:0005509">
    <property type="term" value="F:calcium ion binding"/>
    <property type="evidence" value="ECO:0007669"/>
    <property type="project" value="InterPro"/>
</dbReference>
<dbReference type="GO" id="GO:0004722">
    <property type="term" value="F:protein serine/threonine phosphatase activity"/>
    <property type="evidence" value="ECO:0007669"/>
    <property type="project" value="InterPro"/>
</dbReference>
<feature type="domain" description="PPM-type phosphatase" evidence="3">
    <location>
        <begin position="59"/>
        <end position="272"/>
    </location>
</feature>
<dbReference type="PROSITE" id="PS51746">
    <property type="entry name" value="PPM_2"/>
    <property type="match status" value="1"/>
</dbReference>
<reference evidence="4 5" key="1">
    <citation type="submission" date="2015-07" db="EMBL/GenBank/DDBJ databases">
        <title>Whole genome sequence of Herpetosiphon geysericola DSM 7119.</title>
        <authorList>
            <person name="Hemp J."/>
            <person name="Ward L.M."/>
            <person name="Pace L.A."/>
            <person name="Fischer W.W."/>
        </authorList>
    </citation>
    <scope>NUCLEOTIDE SEQUENCE [LARGE SCALE GENOMIC DNA]</scope>
    <source>
        <strain evidence="4 5">DSM 7119</strain>
    </source>
</reference>
<dbReference type="Pfam" id="PF13672">
    <property type="entry name" value="PP2C_2"/>
    <property type="match status" value="1"/>
</dbReference>
<keyword evidence="2" id="KW-1133">Transmembrane helix</keyword>
<evidence type="ECO:0000313" key="4">
    <source>
        <dbReference type="EMBL" id="KPL90578.1"/>
    </source>
</evidence>
<evidence type="ECO:0000256" key="1">
    <source>
        <dbReference type="SAM" id="MobiDB-lite"/>
    </source>
</evidence>
<proteinExistence type="predicted"/>
<dbReference type="Gene3D" id="4.10.1080.10">
    <property type="entry name" value="TSP type-3 repeat"/>
    <property type="match status" value="1"/>
</dbReference>